<keyword evidence="3" id="KW-1185">Reference proteome</keyword>
<organism evidence="2 3">
    <name type="scientific">Aaosphaeria arxii CBS 175.79</name>
    <dbReference type="NCBI Taxonomy" id="1450172"/>
    <lineage>
        <taxon>Eukaryota</taxon>
        <taxon>Fungi</taxon>
        <taxon>Dikarya</taxon>
        <taxon>Ascomycota</taxon>
        <taxon>Pezizomycotina</taxon>
        <taxon>Dothideomycetes</taxon>
        <taxon>Pleosporomycetidae</taxon>
        <taxon>Pleosporales</taxon>
        <taxon>Pleosporales incertae sedis</taxon>
        <taxon>Aaosphaeria</taxon>
    </lineage>
</organism>
<feature type="compositionally biased region" description="Polar residues" evidence="1">
    <location>
        <begin position="59"/>
        <end position="68"/>
    </location>
</feature>
<sequence>MRVNQSDPFKNILHGAMPWVTTPTKQSQPKQSQPKQAGKPDEGSDVSPALPPKEIARIDSSTPITTPSKGAVGAGEVSSVPTQAEETTATKAQPMDVVTTNPVFRYLPYPTQSSPSRAVIVSNWATLPPYAHVLRSVDTGCVYSIERFEYQQPTNNMTMYGTRIVYTNDEGAAGLVERFGLAPLTEWMSLYGNPNLQYTNYKLSPLLQLLDTDAEYKKHSRILHLEIPARSPPMITYKRSSVVSTDGEDFDYDSLLRFLTKAEVEYIKELRLAEKCKGKGVLSIEKMEWRAYKSNMKLRLEFRSIEASADVWNLIKQDHAWKDVKVEFMPDPCGIPRNDRSDMRIPDPSAIGAAWRVAP</sequence>
<evidence type="ECO:0000313" key="3">
    <source>
        <dbReference type="Proteomes" id="UP000799778"/>
    </source>
</evidence>
<dbReference type="GeneID" id="54291411"/>
<proteinExistence type="predicted"/>
<feature type="compositionally biased region" description="Low complexity" evidence="1">
    <location>
        <begin position="82"/>
        <end position="93"/>
    </location>
</feature>
<dbReference type="AlphaFoldDB" id="A0A6A5XKJ2"/>
<feature type="compositionally biased region" description="Low complexity" evidence="1">
    <location>
        <begin position="21"/>
        <end position="36"/>
    </location>
</feature>
<dbReference type="Proteomes" id="UP000799778">
    <property type="component" value="Unassembled WGS sequence"/>
</dbReference>
<feature type="region of interest" description="Disordered" evidence="1">
    <location>
        <begin position="1"/>
        <end position="94"/>
    </location>
</feature>
<protein>
    <submittedName>
        <fullName evidence="2">Uncharacterized protein</fullName>
    </submittedName>
</protein>
<accession>A0A6A5XKJ2</accession>
<dbReference type="RefSeq" id="XP_033381991.1">
    <property type="nucleotide sequence ID" value="XM_033534014.1"/>
</dbReference>
<gene>
    <name evidence="2" type="ORF">BU24DRAFT_494086</name>
</gene>
<dbReference type="EMBL" id="ML978071">
    <property type="protein sequence ID" value="KAF2013652.1"/>
    <property type="molecule type" value="Genomic_DNA"/>
</dbReference>
<evidence type="ECO:0000313" key="2">
    <source>
        <dbReference type="EMBL" id="KAF2013652.1"/>
    </source>
</evidence>
<reference evidence="2" key="1">
    <citation type="journal article" date="2020" name="Stud. Mycol.">
        <title>101 Dothideomycetes genomes: a test case for predicting lifestyles and emergence of pathogens.</title>
        <authorList>
            <person name="Haridas S."/>
            <person name="Albert R."/>
            <person name="Binder M."/>
            <person name="Bloem J."/>
            <person name="Labutti K."/>
            <person name="Salamov A."/>
            <person name="Andreopoulos B."/>
            <person name="Baker S."/>
            <person name="Barry K."/>
            <person name="Bills G."/>
            <person name="Bluhm B."/>
            <person name="Cannon C."/>
            <person name="Castanera R."/>
            <person name="Culley D."/>
            <person name="Daum C."/>
            <person name="Ezra D."/>
            <person name="Gonzalez J."/>
            <person name="Henrissat B."/>
            <person name="Kuo A."/>
            <person name="Liang C."/>
            <person name="Lipzen A."/>
            <person name="Lutzoni F."/>
            <person name="Magnuson J."/>
            <person name="Mondo S."/>
            <person name="Nolan M."/>
            <person name="Ohm R."/>
            <person name="Pangilinan J."/>
            <person name="Park H.-J."/>
            <person name="Ramirez L."/>
            <person name="Alfaro M."/>
            <person name="Sun H."/>
            <person name="Tritt A."/>
            <person name="Yoshinaga Y."/>
            <person name="Zwiers L.-H."/>
            <person name="Turgeon B."/>
            <person name="Goodwin S."/>
            <person name="Spatafora J."/>
            <person name="Crous P."/>
            <person name="Grigoriev I."/>
        </authorList>
    </citation>
    <scope>NUCLEOTIDE SEQUENCE</scope>
    <source>
        <strain evidence="2">CBS 175.79</strain>
    </source>
</reference>
<name>A0A6A5XKJ2_9PLEO</name>
<evidence type="ECO:0000256" key="1">
    <source>
        <dbReference type="SAM" id="MobiDB-lite"/>
    </source>
</evidence>